<protein>
    <recommendedName>
        <fullName evidence="3">YncE family protein</fullName>
    </recommendedName>
</protein>
<dbReference type="InterPro" id="IPR015943">
    <property type="entry name" value="WD40/YVTN_repeat-like_dom_sf"/>
</dbReference>
<reference evidence="2" key="2">
    <citation type="submission" date="2011-02" db="EMBL/GenBank/DDBJ databases">
        <title>The complete genome of Pedobacter saltans DSM 12145.</title>
        <authorList>
            <consortium name="US DOE Joint Genome Institute (JGI-PGF)"/>
            <person name="Lucas S."/>
            <person name="Copeland A."/>
            <person name="Lapidus A."/>
            <person name="Bruce D."/>
            <person name="Goodwin L."/>
            <person name="Pitluck S."/>
            <person name="Kyrpides N."/>
            <person name="Mavromatis K."/>
            <person name="Pagani I."/>
            <person name="Ivanova N."/>
            <person name="Ovchinnikova G."/>
            <person name="Lu M."/>
            <person name="Detter J.C."/>
            <person name="Han C."/>
            <person name="Land M."/>
            <person name="Hauser L."/>
            <person name="Markowitz V."/>
            <person name="Cheng J.-F."/>
            <person name="Hugenholtz P."/>
            <person name="Woyke T."/>
            <person name="Wu D."/>
            <person name="Tindall B."/>
            <person name="Pomrenke H.G."/>
            <person name="Brambilla E."/>
            <person name="Klenk H.-P."/>
            <person name="Eisen J.A."/>
        </authorList>
    </citation>
    <scope>NUCLEOTIDE SEQUENCE [LARGE SCALE GENOMIC DNA]</scope>
    <source>
        <strain evidence="2">ATCC 51119 / DSM 12145 / JCM 21818 / LMG 10337 / NBRC 100064 / NCIMB 13643</strain>
    </source>
</reference>
<dbReference type="AlphaFoldDB" id="F0S6L9"/>
<accession>F0S6L9</accession>
<dbReference type="InterPro" id="IPR031815">
    <property type="entry name" value="DUF5074"/>
</dbReference>
<dbReference type="KEGG" id="psn:Pedsa_0514"/>
<dbReference type="PROSITE" id="PS51257">
    <property type="entry name" value="PROKAR_LIPOPROTEIN"/>
    <property type="match status" value="1"/>
</dbReference>
<evidence type="ECO:0008006" key="3">
    <source>
        <dbReference type="Google" id="ProtNLM"/>
    </source>
</evidence>
<dbReference type="InterPro" id="IPR051200">
    <property type="entry name" value="Host-pathogen_enzymatic-act"/>
</dbReference>
<reference evidence="1 2" key="1">
    <citation type="journal article" date="2011" name="Stand. Genomic Sci.">
        <title>Complete genome sequence of the gliding, heparinolytic Pedobacter saltans type strain (113).</title>
        <authorList>
            <person name="Liolios K."/>
            <person name="Sikorski J."/>
            <person name="Lu M."/>
            <person name="Nolan M."/>
            <person name="Lapidus A."/>
            <person name="Lucas S."/>
            <person name="Hammon N."/>
            <person name="Deshpande S."/>
            <person name="Cheng J.F."/>
            <person name="Tapia R."/>
            <person name="Han C."/>
            <person name="Goodwin L."/>
            <person name="Pitluck S."/>
            <person name="Huntemann M."/>
            <person name="Ivanova N."/>
            <person name="Pagani I."/>
            <person name="Mavromatis K."/>
            <person name="Ovchinikova G."/>
            <person name="Pati A."/>
            <person name="Chen A."/>
            <person name="Palaniappan K."/>
            <person name="Land M."/>
            <person name="Hauser L."/>
            <person name="Brambilla E.M."/>
            <person name="Kotsyurbenko O."/>
            <person name="Rohde M."/>
            <person name="Tindall B.J."/>
            <person name="Abt B."/>
            <person name="Goker M."/>
            <person name="Detter J.C."/>
            <person name="Woyke T."/>
            <person name="Bristow J."/>
            <person name="Eisen J.A."/>
            <person name="Markowitz V."/>
            <person name="Hugenholtz P."/>
            <person name="Klenk H.P."/>
            <person name="Kyrpides N.C."/>
        </authorList>
    </citation>
    <scope>NUCLEOTIDE SEQUENCE [LARGE SCALE GENOMIC DNA]</scope>
    <source>
        <strain evidence="2">ATCC 51119 / DSM 12145 / JCM 21818 / LMG 10337 / NBRC 100064 / NCIMB 13643</strain>
    </source>
</reference>
<dbReference type="eggNOG" id="COG3391">
    <property type="taxonomic scope" value="Bacteria"/>
</dbReference>
<name>F0S6L9_PSESL</name>
<dbReference type="Pfam" id="PF16819">
    <property type="entry name" value="DUF5074"/>
    <property type="match status" value="1"/>
</dbReference>
<evidence type="ECO:0000313" key="2">
    <source>
        <dbReference type="Proteomes" id="UP000000310"/>
    </source>
</evidence>
<proteinExistence type="predicted"/>
<evidence type="ECO:0000313" key="1">
    <source>
        <dbReference type="EMBL" id="ADY51095.1"/>
    </source>
</evidence>
<keyword evidence="2" id="KW-1185">Reference proteome</keyword>
<dbReference type="SUPFAM" id="SSF50969">
    <property type="entry name" value="YVTN repeat-like/Quinoprotein amine dehydrogenase"/>
    <property type="match status" value="1"/>
</dbReference>
<dbReference type="InterPro" id="IPR011044">
    <property type="entry name" value="Quino_amine_DH_bsu"/>
</dbReference>
<dbReference type="STRING" id="762903.Pedsa_0514"/>
<dbReference type="Proteomes" id="UP000000310">
    <property type="component" value="Chromosome"/>
</dbReference>
<dbReference type="RefSeq" id="WP_013631598.1">
    <property type="nucleotide sequence ID" value="NC_015177.1"/>
</dbReference>
<gene>
    <name evidence="1" type="ordered locus">Pedsa_0514</name>
</gene>
<dbReference type="HOGENOM" id="CLU_035696_1_0_10"/>
<dbReference type="OrthoDB" id="792648at2"/>
<dbReference type="PANTHER" id="PTHR47197">
    <property type="entry name" value="PROTEIN NIRF"/>
    <property type="match status" value="1"/>
</dbReference>
<dbReference type="EMBL" id="CP002545">
    <property type="protein sequence ID" value="ADY51095.1"/>
    <property type="molecule type" value="Genomic_DNA"/>
</dbReference>
<sequence length="378" mass="42092">MKKNQIILALTSLLVLGLQSCRKEKMPLKEEVEQIFKGDANASPKGMYILNEGNMNSNKASLDFVDFTTGIYKRNFYGTVNPEISLGLGDVGNDITIYGSKMYVVVNISNKVEVLDAKTGKKIKHIDLLNGRYVISHKGKVYVSAYLGKVGDPQSPKGIVAEIDTTSLSITRKVEVGRQPEEMAIIEDRLYVANSGGYSPSDYENTVSVVDLNTFAETKRIEVAINLQRLKADAYGDLYVSSRGDYYSIQAKLFVIDTRTDQIKKTFDIGVSDMVIHGDKAYVCGTEWSYIKGENIITYNTINVKDETLLNKSFITDGTDSKIIMPYGITINPQTGDIFIADAKDYLNPGKIYCFNANGQFKWSAVTGDIPRYFAFLY</sequence>
<organism evidence="1 2">
    <name type="scientific">Pseudopedobacter saltans (strain ATCC 51119 / DSM 12145 / JCM 21818 / CCUG 39354 / LMG 10337 / NBRC 100064 / NCIMB 13643)</name>
    <name type="common">Pedobacter saltans</name>
    <dbReference type="NCBI Taxonomy" id="762903"/>
    <lineage>
        <taxon>Bacteria</taxon>
        <taxon>Pseudomonadati</taxon>
        <taxon>Bacteroidota</taxon>
        <taxon>Sphingobacteriia</taxon>
        <taxon>Sphingobacteriales</taxon>
        <taxon>Sphingobacteriaceae</taxon>
        <taxon>Pseudopedobacter</taxon>
    </lineage>
</organism>
<dbReference type="Gene3D" id="2.130.10.10">
    <property type="entry name" value="YVTN repeat-like/Quinoprotein amine dehydrogenase"/>
    <property type="match status" value="1"/>
</dbReference>
<dbReference type="PANTHER" id="PTHR47197:SF3">
    <property type="entry name" value="DIHYDRO-HEME D1 DEHYDROGENASE"/>
    <property type="match status" value="1"/>
</dbReference>